<feature type="compositionally biased region" description="Basic and acidic residues" evidence="9">
    <location>
        <begin position="236"/>
        <end position="261"/>
    </location>
</feature>
<feature type="region of interest" description="Disordered" evidence="9">
    <location>
        <begin position="153"/>
        <end position="311"/>
    </location>
</feature>
<protein>
    <submittedName>
        <fullName evidence="10">10052_t:CDS:1</fullName>
    </submittedName>
</protein>
<dbReference type="InterPro" id="IPR009069">
    <property type="entry name" value="Cys_alpha_HP_mot_SF"/>
</dbReference>
<dbReference type="GO" id="GO:0033617">
    <property type="term" value="P:mitochondrial respiratory chain complex IV assembly"/>
    <property type="evidence" value="ECO:0007669"/>
    <property type="project" value="TreeGrafter"/>
</dbReference>
<feature type="compositionally biased region" description="Polar residues" evidence="9">
    <location>
        <begin position="263"/>
        <end position="281"/>
    </location>
</feature>
<evidence type="ECO:0000256" key="2">
    <source>
        <dbReference type="ARBA" id="ARBA00009241"/>
    </source>
</evidence>
<dbReference type="GO" id="GO:0005758">
    <property type="term" value="C:mitochondrial intermembrane space"/>
    <property type="evidence" value="ECO:0007669"/>
    <property type="project" value="UniProtKB-SubCell"/>
</dbReference>
<comment type="subcellular location">
    <subcellularLocation>
        <location evidence="1">Mitochondrion intermembrane space</location>
    </subcellularLocation>
</comment>
<name>A0A9N9CIA6_FUNMO</name>
<evidence type="ECO:0000256" key="4">
    <source>
        <dbReference type="ARBA" id="ARBA00023008"/>
    </source>
</evidence>
<evidence type="ECO:0000256" key="7">
    <source>
        <dbReference type="ARBA" id="ARBA00023186"/>
    </source>
</evidence>
<dbReference type="PROSITE" id="PS51808">
    <property type="entry name" value="CHCH"/>
    <property type="match status" value="1"/>
</dbReference>
<feature type="compositionally biased region" description="Basic and acidic residues" evidence="9">
    <location>
        <begin position="301"/>
        <end position="310"/>
    </location>
</feature>
<gene>
    <name evidence="10" type="ORF">FMOSSE_LOCUS9027</name>
</gene>
<keyword evidence="7" id="KW-0143">Chaperone</keyword>
<feature type="binding site" evidence="8">
    <location>
        <position position="411"/>
    </location>
    <ligand>
        <name>Cu cation</name>
        <dbReference type="ChEBI" id="CHEBI:23378"/>
    </ligand>
</feature>
<organism evidence="10 11">
    <name type="scientific">Funneliformis mosseae</name>
    <name type="common">Endomycorrhizal fungus</name>
    <name type="synonym">Glomus mosseae</name>
    <dbReference type="NCBI Taxonomy" id="27381"/>
    <lineage>
        <taxon>Eukaryota</taxon>
        <taxon>Fungi</taxon>
        <taxon>Fungi incertae sedis</taxon>
        <taxon>Mucoromycota</taxon>
        <taxon>Glomeromycotina</taxon>
        <taxon>Glomeromycetes</taxon>
        <taxon>Glomerales</taxon>
        <taxon>Glomeraceae</taxon>
        <taxon>Funneliformis</taxon>
    </lineage>
</organism>
<dbReference type="Gene3D" id="1.10.287.1130">
    <property type="entry name" value="CytochromE C oxidase copper chaperone"/>
    <property type="match status" value="1"/>
</dbReference>
<reference evidence="10" key="1">
    <citation type="submission" date="2021-06" db="EMBL/GenBank/DDBJ databases">
        <authorList>
            <person name="Kallberg Y."/>
            <person name="Tangrot J."/>
            <person name="Rosling A."/>
        </authorList>
    </citation>
    <scope>NUCLEOTIDE SEQUENCE</scope>
    <source>
        <strain evidence="10">87-6 pot B 2015</strain>
    </source>
</reference>
<keyword evidence="5" id="KW-0496">Mitochondrion</keyword>
<evidence type="ECO:0000256" key="3">
    <source>
        <dbReference type="ARBA" id="ARBA00022723"/>
    </source>
</evidence>
<evidence type="ECO:0000313" key="11">
    <source>
        <dbReference type="Proteomes" id="UP000789375"/>
    </source>
</evidence>
<feature type="binding site" evidence="8">
    <location>
        <position position="410"/>
    </location>
    <ligand>
        <name>Cu cation</name>
        <dbReference type="ChEBI" id="CHEBI:23378"/>
    </ligand>
</feature>
<keyword evidence="3 8" id="KW-0479">Metal-binding</keyword>
<dbReference type="Proteomes" id="UP000789375">
    <property type="component" value="Unassembled WGS sequence"/>
</dbReference>
<dbReference type="AlphaFoldDB" id="A0A9N9CIA6"/>
<accession>A0A9N9CIA6</accession>
<evidence type="ECO:0000256" key="5">
    <source>
        <dbReference type="ARBA" id="ARBA00023128"/>
    </source>
</evidence>
<dbReference type="EMBL" id="CAJVPP010002509">
    <property type="protein sequence ID" value="CAG8602559.1"/>
    <property type="molecule type" value="Genomic_DNA"/>
</dbReference>
<keyword evidence="11" id="KW-1185">Reference proteome</keyword>
<feature type="compositionally biased region" description="Polar residues" evidence="9">
    <location>
        <begin position="167"/>
        <end position="182"/>
    </location>
</feature>
<evidence type="ECO:0000313" key="10">
    <source>
        <dbReference type="EMBL" id="CAG8602559.1"/>
    </source>
</evidence>
<feature type="compositionally biased region" description="Polar residues" evidence="9">
    <location>
        <begin position="208"/>
        <end position="227"/>
    </location>
</feature>
<evidence type="ECO:0000256" key="1">
    <source>
        <dbReference type="ARBA" id="ARBA00004569"/>
    </source>
</evidence>
<dbReference type="GO" id="GO:0005507">
    <property type="term" value="F:copper ion binding"/>
    <property type="evidence" value="ECO:0007669"/>
    <property type="project" value="InterPro"/>
</dbReference>
<proteinExistence type="inferred from homology"/>
<keyword evidence="6" id="KW-1015">Disulfide bond</keyword>
<dbReference type="PANTHER" id="PTHR16719:SF0">
    <property type="entry name" value="CYTOCHROME C OXIDASE COPPER CHAPERONE"/>
    <property type="match status" value="1"/>
</dbReference>
<dbReference type="Pfam" id="PF05051">
    <property type="entry name" value="COX17"/>
    <property type="match status" value="1"/>
</dbReference>
<dbReference type="SUPFAM" id="SSF47072">
    <property type="entry name" value="Cysteine alpha-hairpin motif"/>
    <property type="match status" value="1"/>
</dbReference>
<feature type="compositionally biased region" description="Low complexity" evidence="9">
    <location>
        <begin position="183"/>
        <end position="193"/>
    </location>
</feature>
<sequence length="451" mass="51765">MLEVNDYRVNDYRVSRIVILCKDCGQDVGLYPARHKCGIPSSEAHPLPSIPNQYLSTKSSTQSNNDTHSDGIWNKLRSVRSWKDTESKRDEHFEVDNSQSSKIWKTLLNVTSYTNDDGDSDNESEKDGWEGETHISRILREYYEEKGEYLPDWLHDSNSNSDNKNSTQVSSKENNYSPPMITNLNDNKNKNSNRLQTIDNDINKNRQPKNYNRDLSTSPSSMNFHSSHMNKRNRERSRDYIMDKNKDRSIHPPRRYDDRNMKQHINNTLPSKGWQPSPNARSSDDKGRLMTKKSHNQLRTGSDRQLHNDVPHIPTNKSKVMNSNFFPSNPQQQHQPFPHNGKGLSYGGNKYEGDFRGRQGVQLSGSRGPNRNRKMSTTTADIPNITNSVTSLTTKSTATDTTTRPDIRPCCACPETKRNRDQCIFETGDEEKCKDLIEAHKACMRSFGFNV</sequence>
<evidence type="ECO:0000256" key="8">
    <source>
        <dbReference type="PIRSR" id="PIRSR607745-1"/>
    </source>
</evidence>
<keyword evidence="4 8" id="KW-0186">Copper</keyword>
<dbReference type="PANTHER" id="PTHR16719">
    <property type="entry name" value="CYTOCHROME C OXIDASE COPPER CHAPERONE"/>
    <property type="match status" value="1"/>
</dbReference>
<feature type="compositionally biased region" description="Low complexity" evidence="9">
    <location>
        <begin position="156"/>
        <end position="166"/>
    </location>
</feature>
<comment type="caution">
    <text evidence="10">The sequence shown here is derived from an EMBL/GenBank/DDBJ whole genome shotgun (WGS) entry which is preliminary data.</text>
</comment>
<evidence type="ECO:0000256" key="9">
    <source>
        <dbReference type="SAM" id="MobiDB-lite"/>
    </source>
</evidence>
<comment type="similarity">
    <text evidence="2">Belongs to the COX17 family.</text>
</comment>
<dbReference type="GO" id="GO:0016531">
    <property type="term" value="F:copper chaperone activity"/>
    <property type="evidence" value="ECO:0007669"/>
    <property type="project" value="InterPro"/>
</dbReference>
<dbReference type="InterPro" id="IPR007745">
    <property type="entry name" value="Cyt_c_oxidase_Cu-chaperone"/>
</dbReference>
<evidence type="ECO:0000256" key="6">
    <source>
        <dbReference type="ARBA" id="ARBA00023157"/>
    </source>
</evidence>